<gene>
    <name evidence="1" type="ORF">QF206_01345</name>
</gene>
<dbReference type="AlphaFoldDB" id="A0AAW6T627"/>
<dbReference type="SUPFAM" id="SSF82171">
    <property type="entry name" value="DPP6 N-terminal domain-like"/>
    <property type="match status" value="1"/>
</dbReference>
<proteinExistence type="predicted"/>
<keyword evidence="2" id="KW-1185">Reference proteome</keyword>
<dbReference type="InterPro" id="IPR011042">
    <property type="entry name" value="6-blade_b-propeller_TolB-like"/>
</dbReference>
<dbReference type="Proteomes" id="UP001321506">
    <property type="component" value="Unassembled WGS sequence"/>
</dbReference>
<comment type="caution">
    <text evidence="1">The sequence shown here is derived from an EMBL/GenBank/DDBJ whole genome shotgun (WGS) entry which is preliminary data.</text>
</comment>
<dbReference type="Gene3D" id="2.120.10.30">
    <property type="entry name" value="TolB, C-terminal domain"/>
    <property type="match status" value="1"/>
</dbReference>
<organism evidence="1 2">
    <name type="scientific">Ruicaihuangia caeni</name>
    <dbReference type="NCBI Taxonomy" id="3042517"/>
    <lineage>
        <taxon>Bacteria</taxon>
        <taxon>Bacillati</taxon>
        <taxon>Actinomycetota</taxon>
        <taxon>Actinomycetes</taxon>
        <taxon>Micrococcales</taxon>
        <taxon>Microbacteriaceae</taxon>
        <taxon>Ruicaihuangia</taxon>
    </lineage>
</organism>
<reference evidence="1 2" key="1">
    <citation type="submission" date="2023-04" db="EMBL/GenBank/DDBJ databases">
        <title>Klugiella caeni sp. nov. isolated from the sludge of biochemical tank.</title>
        <authorList>
            <person name="Geng K."/>
        </authorList>
    </citation>
    <scope>NUCLEOTIDE SEQUENCE [LARGE SCALE GENOMIC DNA]</scope>
    <source>
        <strain evidence="1 2">YN-L-19</strain>
    </source>
</reference>
<evidence type="ECO:0000313" key="1">
    <source>
        <dbReference type="EMBL" id="MDI2097613.1"/>
    </source>
</evidence>
<accession>A0AAW6T627</accession>
<dbReference type="EMBL" id="JASATX010000001">
    <property type="protein sequence ID" value="MDI2097613.1"/>
    <property type="molecule type" value="Genomic_DNA"/>
</dbReference>
<name>A0AAW6T627_9MICO</name>
<sequence length="341" mass="35878">MSEHEVIPVSMARRRIAAAIIAMLVLATAAVLVVQWAQAKQAPSASGVETASPPALAGPRIVFRNTAIGDSYGLVAAVPLQDPGAKRTLSALACDRVDASPTRTVCLRTVRGVLSKFEAVELGADGSVRQRALPGIPSRTRISPDERLVATTSFVSGHSYATIGFSTETVITDAEGASSGNLEDFTLLIDGARITAADRNIWGVTFTDDGRTFYATAATGGRNWLVHGDLEARTLTAIREGVECPSLSPDGTRIGFKSVSTDDAAAWGVSVLDLVDGTVVELPIEGSVDDQVAWLDDETLLYGMPREGEPGDSDIWAVAADGGSAPRILIEHGWSPAVVRR</sequence>
<protein>
    <recommendedName>
        <fullName evidence="3">TolB-like translocation protein</fullName>
    </recommendedName>
</protein>
<dbReference type="RefSeq" id="WP_281487401.1">
    <property type="nucleotide sequence ID" value="NZ_JASATX010000001.1"/>
</dbReference>
<evidence type="ECO:0000313" key="2">
    <source>
        <dbReference type="Proteomes" id="UP001321506"/>
    </source>
</evidence>
<evidence type="ECO:0008006" key="3">
    <source>
        <dbReference type="Google" id="ProtNLM"/>
    </source>
</evidence>